<organism evidence="2 3">
    <name type="scientific">Salvia divinorum</name>
    <name type="common">Maria pastora</name>
    <name type="synonym">Diviner's sage</name>
    <dbReference type="NCBI Taxonomy" id="28513"/>
    <lineage>
        <taxon>Eukaryota</taxon>
        <taxon>Viridiplantae</taxon>
        <taxon>Streptophyta</taxon>
        <taxon>Embryophyta</taxon>
        <taxon>Tracheophyta</taxon>
        <taxon>Spermatophyta</taxon>
        <taxon>Magnoliopsida</taxon>
        <taxon>eudicotyledons</taxon>
        <taxon>Gunneridae</taxon>
        <taxon>Pentapetalae</taxon>
        <taxon>asterids</taxon>
        <taxon>lamiids</taxon>
        <taxon>Lamiales</taxon>
        <taxon>Lamiaceae</taxon>
        <taxon>Nepetoideae</taxon>
        <taxon>Mentheae</taxon>
        <taxon>Salviinae</taxon>
        <taxon>Salvia</taxon>
        <taxon>Salvia subgen. Calosphace</taxon>
    </lineage>
</organism>
<keyword evidence="2" id="KW-0378">Hydrolase</keyword>
<dbReference type="EMBL" id="JBEAFC010000004">
    <property type="protein sequence ID" value="KAL1557958.1"/>
    <property type="molecule type" value="Genomic_DNA"/>
</dbReference>
<reference evidence="2 3" key="1">
    <citation type="submission" date="2024-06" db="EMBL/GenBank/DDBJ databases">
        <title>A chromosome level genome sequence of Diviner's sage (Salvia divinorum).</title>
        <authorList>
            <person name="Ford S.A."/>
            <person name="Ro D.-K."/>
            <person name="Ness R.W."/>
            <person name="Phillips M.A."/>
        </authorList>
    </citation>
    <scope>NUCLEOTIDE SEQUENCE [LARGE SCALE GENOMIC DNA]</scope>
    <source>
        <strain evidence="2">SAF-2024a</strain>
        <tissue evidence="2">Leaf</tissue>
    </source>
</reference>
<protein>
    <submittedName>
        <fullName evidence="2">Protein deglycase</fullName>
        <ecNumber evidence="2">3.5.1.124</ecNumber>
    </submittedName>
</protein>
<dbReference type="InterPro" id="IPR029062">
    <property type="entry name" value="Class_I_gatase-like"/>
</dbReference>
<feature type="domain" description="DJ-1/PfpI" evidence="1">
    <location>
        <begin position="3"/>
        <end position="73"/>
    </location>
</feature>
<dbReference type="PANTHER" id="PTHR48094">
    <property type="entry name" value="PROTEIN/NUCLEIC ACID DEGLYCASE DJ-1-RELATED"/>
    <property type="match status" value="1"/>
</dbReference>
<keyword evidence="3" id="KW-1185">Reference proteome</keyword>
<dbReference type="EC" id="3.5.1.124" evidence="2"/>
<gene>
    <name evidence="2" type="ORF">AAHA92_08484</name>
</gene>
<comment type="caution">
    <text evidence="2">The sequence shown here is derived from an EMBL/GenBank/DDBJ whole genome shotgun (WGS) entry which is preliminary data.</text>
</comment>
<name>A0ABD1HR16_SALDI</name>
<dbReference type="InterPro" id="IPR050325">
    <property type="entry name" value="Prot/Nucl_acid_deglycase"/>
</dbReference>
<dbReference type="Gene3D" id="3.40.50.880">
    <property type="match status" value="1"/>
</dbReference>
<dbReference type="AlphaFoldDB" id="A0ABD1HR16"/>
<dbReference type="SUPFAM" id="SSF52317">
    <property type="entry name" value="Class I glutamine amidotransferase-like"/>
    <property type="match status" value="1"/>
</dbReference>
<evidence type="ECO:0000259" key="1">
    <source>
        <dbReference type="Pfam" id="PF01965"/>
    </source>
</evidence>
<dbReference type="GO" id="GO:0036524">
    <property type="term" value="F:protein deglycase activity"/>
    <property type="evidence" value="ECO:0007669"/>
    <property type="project" value="UniProtKB-EC"/>
</dbReference>
<accession>A0ABD1HR16</accession>
<dbReference type="Pfam" id="PF01965">
    <property type="entry name" value="DJ-1_PfpI"/>
    <property type="match status" value="1"/>
</dbReference>
<dbReference type="PANTHER" id="PTHR48094:SF7">
    <property type="entry name" value="PROTEIN DJ-1 HOMOLOG C"/>
    <property type="match status" value="1"/>
</dbReference>
<sequence length="171" mass="19412">MPGSARLRDCQVLRGITRKQVEVKRLYASVCAPPAVTLSPWGLLKRKQTTCHPAFMDKFPTFWLSSQIYKFRESRQLVEALALVLSFLCHWWNGYLLLNVADDKPRKEEFNEVSWSFDHPPRVLILVANGFSIQRDKTISAAAGSGHDPIILPGGTLGAERLQRSRILKCY</sequence>
<dbReference type="InterPro" id="IPR002818">
    <property type="entry name" value="DJ-1/PfpI"/>
</dbReference>
<proteinExistence type="predicted"/>
<dbReference type="Proteomes" id="UP001567538">
    <property type="component" value="Unassembled WGS sequence"/>
</dbReference>
<evidence type="ECO:0000313" key="3">
    <source>
        <dbReference type="Proteomes" id="UP001567538"/>
    </source>
</evidence>
<evidence type="ECO:0000313" key="2">
    <source>
        <dbReference type="EMBL" id="KAL1557958.1"/>
    </source>
</evidence>